<reference evidence="1 2" key="1">
    <citation type="submission" date="2019-07" db="EMBL/GenBank/DDBJ databases">
        <title>Complete Genome Sequence of Leptotrichia wadei Strain JMUB3936.</title>
        <authorList>
            <person name="Watanabe S."/>
            <person name="Cui L."/>
        </authorList>
    </citation>
    <scope>NUCLEOTIDE SEQUENCE [LARGE SCALE GENOMIC DNA]</scope>
    <source>
        <strain evidence="1 2">JMUB3936</strain>
        <plasmid evidence="2">pjmub3934p2 dna</plasmid>
    </source>
</reference>
<dbReference type="Proteomes" id="UP000321944">
    <property type="component" value="Plasmid pJMUB3934p2"/>
</dbReference>
<dbReference type="AlphaFoldDB" id="A0A510KWH9"/>
<accession>A0A510KWH9</accession>
<evidence type="ECO:0000313" key="1">
    <source>
        <dbReference type="EMBL" id="BBM56032.1"/>
    </source>
</evidence>
<name>A0A510KWH9_9FUSO</name>
<evidence type="ECO:0000313" key="2">
    <source>
        <dbReference type="Proteomes" id="UP000321944"/>
    </source>
</evidence>
<keyword evidence="1" id="KW-0614">Plasmid</keyword>
<organism evidence="1 2">
    <name type="scientific">Leptotrichia wadei</name>
    <dbReference type="NCBI Taxonomy" id="157687"/>
    <lineage>
        <taxon>Bacteria</taxon>
        <taxon>Fusobacteriati</taxon>
        <taxon>Fusobacteriota</taxon>
        <taxon>Fusobacteriia</taxon>
        <taxon>Fusobacteriales</taxon>
        <taxon>Leptotrichiaceae</taxon>
        <taxon>Leptotrichia</taxon>
    </lineage>
</organism>
<protein>
    <submittedName>
        <fullName evidence="1">p-hydroxybenzoic acid efflux subunit AaeA</fullName>
    </submittedName>
</protein>
<dbReference type="EMBL" id="AP019843">
    <property type="protein sequence ID" value="BBM56032.1"/>
    <property type="molecule type" value="Genomic_DNA"/>
</dbReference>
<proteinExistence type="predicted"/>
<gene>
    <name evidence="1" type="ORF">JMUB3936_p2048</name>
</gene>
<geneLocation type="plasmid" evidence="2">
    <name>pjmub3934p2 dna</name>
</geneLocation>
<sequence>MDMAKKNNYKMEVEMKFGALKIVNENSQKQEKKLKQRNLKQNQKLFNKKTAKATNFKSRLEIN</sequence>